<evidence type="ECO:0000313" key="5">
    <source>
        <dbReference type="Proteomes" id="UP000015354"/>
    </source>
</evidence>
<dbReference type="PANTHER" id="PTHR46181">
    <property type="entry name" value="MITOCHONDRIAL GLYCINE TRANSPORTER"/>
    <property type="match status" value="1"/>
</dbReference>
<keyword evidence="5" id="KW-1185">Reference proteome</keyword>
<organism evidence="4 5">
    <name type="scientific">Strigomonas culicis</name>
    <dbReference type="NCBI Taxonomy" id="28005"/>
    <lineage>
        <taxon>Eukaryota</taxon>
        <taxon>Discoba</taxon>
        <taxon>Euglenozoa</taxon>
        <taxon>Kinetoplastea</taxon>
        <taxon>Metakinetoplastina</taxon>
        <taxon>Trypanosomatida</taxon>
        <taxon>Trypanosomatidae</taxon>
        <taxon>Strigomonadinae</taxon>
        <taxon>Strigomonas</taxon>
    </lineage>
</organism>
<evidence type="ECO:0008006" key="6">
    <source>
        <dbReference type="Google" id="ProtNLM"/>
    </source>
</evidence>
<dbReference type="AlphaFoldDB" id="S9WBU9"/>
<dbReference type="Gene3D" id="1.50.40.10">
    <property type="entry name" value="Mitochondrial carrier domain"/>
    <property type="match status" value="1"/>
</dbReference>
<keyword evidence="3" id="KW-0472">Membrane</keyword>
<evidence type="ECO:0000256" key="3">
    <source>
        <dbReference type="ARBA" id="ARBA00023136"/>
    </source>
</evidence>
<sequence>MAARHSARAEEKEGFFYTAGPALVSGAAQAVLFNPIDRALYVRVKFRRKHFLDWRNFERPFQGFMNAAVYRTLVGASYMFWQDSARLYIGRCLPQVCQAETSPRLNSMLIGLFAGSVNGLALNTLQAVKFRMWNSDARGVTFWQTAKHMFKEGGVPIFFRGCVTTMIRDSVFGIVYETLRRMNSWKLFFDDVVMNASTKLPWYEEERAEKGSAASGEKLLGSGTCETCMFFSNLVAAVMASTLSSPFNYVRSIVYGTPPGSIPLNYFQLLRSFYTQYFFVWRNGCTFSGTLGVPELAAAEHRVVAAAAAAASPRPPGASLPPETSAGWCWRMYGNLVRWGEKHHHHPIKSWQWANSRLNIGWGSLRIGVGMAMGQSLFHLAQDFARVDKNKYLHKRQE</sequence>
<proteinExistence type="predicted"/>
<dbReference type="Pfam" id="PF00153">
    <property type="entry name" value="Mito_carr"/>
    <property type="match status" value="1"/>
</dbReference>
<dbReference type="GO" id="GO:0015187">
    <property type="term" value="F:glycine transmembrane transporter activity"/>
    <property type="evidence" value="ECO:0007669"/>
    <property type="project" value="TreeGrafter"/>
</dbReference>
<gene>
    <name evidence="4" type="ORF">STCU_02167</name>
</gene>
<dbReference type="GO" id="GO:0005739">
    <property type="term" value="C:mitochondrion"/>
    <property type="evidence" value="ECO:0007669"/>
    <property type="project" value="TreeGrafter"/>
</dbReference>
<evidence type="ECO:0000313" key="4">
    <source>
        <dbReference type="EMBL" id="EPY33540.1"/>
    </source>
</evidence>
<reference evidence="4 5" key="1">
    <citation type="journal article" date="2013" name="PLoS ONE">
        <title>Predicting the Proteins of Angomonas deanei, Strigomonas culicis and Their Respective Endosymbionts Reveals New Aspects of the Trypanosomatidae Family.</title>
        <authorList>
            <person name="Motta M.C."/>
            <person name="Martins A.C."/>
            <person name="de Souza S.S."/>
            <person name="Catta-Preta C.M."/>
            <person name="Silva R."/>
            <person name="Klein C.C."/>
            <person name="de Almeida L.G."/>
            <person name="de Lima Cunha O."/>
            <person name="Ciapina L.P."/>
            <person name="Brocchi M."/>
            <person name="Colabardini A.C."/>
            <person name="de Araujo Lima B."/>
            <person name="Machado C.R."/>
            <person name="de Almeida Soares C.M."/>
            <person name="Probst C.M."/>
            <person name="de Menezes C.B."/>
            <person name="Thompson C.E."/>
            <person name="Bartholomeu D.C."/>
            <person name="Gradia D.F."/>
            <person name="Pavoni D.P."/>
            <person name="Grisard E.C."/>
            <person name="Fantinatti-Garboggini F."/>
            <person name="Marchini F.K."/>
            <person name="Rodrigues-Luiz G.F."/>
            <person name="Wagner G."/>
            <person name="Goldman G.H."/>
            <person name="Fietto J.L."/>
            <person name="Elias M.C."/>
            <person name="Goldman M.H."/>
            <person name="Sagot M.F."/>
            <person name="Pereira M."/>
            <person name="Stoco P.H."/>
            <person name="de Mendonca-Neto R.P."/>
            <person name="Teixeira S.M."/>
            <person name="Maciel T.E."/>
            <person name="de Oliveira Mendes T.A."/>
            <person name="Urmenyi T.P."/>
            <person name="de Souza W."/>
            <person name="Schenkman S."/>
            <person name="de Vasconcelos A.T."/>
        </authorList>
    </citation>
    <scope>NUCLEOTIDE SEQUENCE [LARGE SCALE GENOMIC DNA]</scope>
</reference>
<protein>
    <recommendedName>
        <fullName evidence="6">Mitochondrial carrier protein</fullName>
    </recommendedName>
</protein>
<dbReference type="InterPro" id="IPR018108">
    <property type="entry name" value="MCP_transmembrane"/>
</dbReference>
<dbReference type="InterPro" id="IPR023395">
    <property type="entry name" value="MCP_dom_sf"/>
</dbReference>
<dbReference type="OrthoDB" id="44467at2759"/>
<evidence type="ECO:0000256" key="2">
    <source>
        <dbReference type="ARBA" id="ARBA00022692"/>
    </source>
</evidence>
<accession>S9WBU9</accession>
<evidence type="ECO:0000256" key="1">
    <source>
        <dbReference type="ARBA" id="ARBA00004141"/>
    </source>
</evidence>
<dbReference type="EMBL" id="ATMH01002167">
    <property type="protein sequence ID" value="EPY33540.1"/>
    <property type="molecule type" value="Genomic_DNA"/>
</dbReference>
<dbReference type="GO" id="GO:0016020">
    <property type="term" value="C:membrane"/>
    <property type="evidence" value="ECO:0007669"/>
    <property type="project" value="UniProtKB-SubCell"/>
</dbReference>
<keyword evidence="2" id="KW-0812">Transmembrane</keyword>
<dbReference type="GO" id="GO:1904983">
    <property type="term" value="P:glycine import into mitochondrion"/>
    <property type="evidence" value="ECO:0007669"/>
    <property type="project" value="TreeGrafter"/>
</dbReference>
<dbReference type="PANTHER" id="PTHR46181:SF3">
    <property type="entry name" value="MITOCHONDRIAL GLYCINE TRANSPORTER"/>
    <property type="match status" value="1"/>
</dbReference>
<name>S9WBU9_9TRYP</name>
<dbReference type="Proteomes" id="UP000015354">
    <property type="component" value="Unassembled WGS sequence"/>
</dbReference>
<dbReference type="SUPFAM" id="SSF103506">
    <property type="entry name" value="Mitochondrial carrier"/>
    <property type="match status" value="1"/>
</dbReference>
<comment type="caution">
    <text evidence="4">The sequence shown here is derived from an EMBL/GenBank/DDBJ whole genome shotgun (WGS) entry which is preliminary data.</text>
</comment>
<comment type="subcellular location">
    <subcellularLocation>
        <location evidence="1">Membrane</location>
        <topology evidence="1">Multi-pass membrane protein</topology>
    </subcellularLocation>
</comment>